<gene>
    <name evidence="6" type="ORF">J2751_000510</name>
</gene>
<dbReference type="RefSeq" id="WP_209482898.1">
    <property type="nucleotide sequence ID" value="NZ_JAGGKQ010000003.1"/>
</dbReference>
<dbReference type="InterPro" id="IPR031803">
    <property type="entry name" value="BAT_GAF/HTH-assoc"/>
</dbReference>
<keyword evidence="3" id="KW-0233">DNA recombination</keyword>
<dbReference type="Gene3D" id="3.30.450.40">
    <property type="match status" value="1"/>
</dbReference>
<dbReference type="InterPro" id="IPR029016">
    <property type="entry name" value="GAF-like_dom_sf"/>
</dbReference>
<evidence type="ECO:0000256" key="3">
    <source>
        <dbReference type="ARBA" id="ARBA00023172"/>
    </source>
</evidence>
<dbReference type="InterPro" id="IPR002104">
    <property type="entry name" value="Integrase_catalytic"/>
</dbReference>
<dbReference type="AlphaFoldDB" id="A0A8T4GCI8"/>
<dbReference type="EMBL" id="JAGGKQ010000003">
    <property type="protein sequence ID" value="MBP1921517.1"/>
    <property type="molecule type" value="Genomic_DNA"/>
</dbReference>
<feature type="region of interest" description="Disordered" evidence="4">
    <location>
        <begin position="205"/>
        <end position="229"/>
    </location>
</feature>
<organism evidence="6 7">
    <name type="scientific">Halorubrum alkaliphilum</name>
    <dbReference type="NCBI Taxonomy" id="261290"/>
    <lineage>
        <taxon>Archaea</taxon>
        <taxon>Methanobacteriati</taxon>
        <taxon>Methanobacteriota</taxon>
        <taxon>Stenosarchaea group</taxon>
        <taxon>Halobacteria</taxon>
        <taxon>Halobacteriales</taxon>
        <taxon>Haloferacaceae</taxon>
        <taxon>Halorubrum</taxon>
    </lineage>
</organism>
<dbReference type="Proteomes" id="UP000823588">
    <property type="component" value="Unassembled WGS sequence"/>
</dbReference>
<feature type="region of interest" description="Disordered" evidence="4">
    <location>
        <begin position="59"/>
        <end position="93"/>
    </location>
</feature>
<dbReference type="InterPro" id="IPR007050">
    <property type="entry name" value="HTH_bacterioopsin"/>
</dbReference>
<evidence type="ECO:0000313" key="7">
    <source>
        <dbReference type="Proteomes" id="UP000823588"/>
    </source>
</evidence>
<evidence type="ECO:0000313" key="6">
    <source>
        <dbReference type="EMBL" id="MBP1921517.1"/>
    </source>
</evidence>
<dbReference type="GO" id="GO:0003677">
    <property type="term" value="F:DNA binding"/>
    <property type="evidence" value="ECO:0007669"/>
    <property type="project" value="InterPro"/>
</dbReference>
<evidence type="ECO:0000256" key="1">
    <source>
        <dbReference type="ARBA" id="ARBA00023015"/>
    </source>
</evidence>
<feature type="compositionally biased region" description="Acidic residues" evidence="4">
    <location>
        <begin position="71"/>
        <end position="80"/>
    </location>
</feature>
<evidence type="ECO:0000256" key="4">
    <source>
        <dbReference type="SAM" id="MobiDB-lite"/>
    </source>
</evidence>
<dbReference type="OrthoDB" id="234125at2157"/>
<keyword evidence="1" id="KW-0805">Transcription regulation</keyword>
<dbReference type="PANTHER" id="PTHR34236">
    <property type="entry name" value="DIMETHYL SULFOXIDE REDUCTASE TRANSCRIPTIONAL ACTIVATOR"/>
    <property type="match status" value="1"/>
</dbReference>
<reference evidence="6" key="1">
    <citation type="submission" date="2021-03" db="EMBL/GenBank/DDBJ databases">
        <title>Genomic Encyclopedia of Type Strains, Phase IV (KMG-IV): sequencing the most valuable type-strain genomes for metagenomic binning, comparative biology and taxonomic classification.</title>
        <authorList>
            <person name="Goeker M."/>
        </authorList>
    </citation>
    <scope>NUCLEOTIDE SEQUENCE</scope>
    <source>
        <strain evidence="6">DSM 23564</strain>
    </source>
</reference>
<keyword evidence="2" id="KW-0804">Transcription</keyword>
<evidence type="ECO:0000259" key="5">
    <source>
        <dbReference type="PROSITE" id="PS51898"/>
    </source>
</evidence>
<feature type="compositionally biased region" description="Basic and acidic residues" evidence="4">
    <location>
        <begin position="81"/>
        <end position="92"/>
    </location>
</feature>
<feature type="domain" description="Tyr recombinase" evidence="5">
    <location>
        <begin position="1"/>
        <end position="200"/>
    </location>
</feature>
<dbReference type="PROSITE" id="PS51898">
    <property type="entry name" value="TYR_RECOMBINASE"/>
    <property type="match status" value="1"/>
</dbReference>
<comment type="caution">
    <text evidence="6">The sequence shown here is derived from an EMBL/GenBank/DDBJ whole genome shotgun (WGS) entry which is preliminary data.</text>
</comment>
<sequence>MDDPIPQSAYEDLVSAAETYRSALVVRLAGEVGLRTAEIPRIRPCDIRDSERVTGAAILSIPASGAKDDADGSSDADGEPDDVKHEPVDREAFVPASVSTELRRYADSAGVASEEPFVDVSPRRVQMLVSETADRAATLSNDPALSSITPRDLRRTFARRLLDRGVDAHVVRETGGWGSMDALDPYLDPLDGEAIVEAVVDSEDGEVTDDGDAVLPRDDTDDPISPPRGAWEPLLDAFAAIPAVTDREALFEAVVERLAAGERWRTAGVVRGATSGTNADVDVVAVAGDGSPEHTGLSTVPNEECAPWQVAIEEREPTVGRIGEDGFVGEETNRSATGSVLAVPVGHRDATYGALCLRRDETEPVTAAERRAVAVLGRCLGWGITAGRWQDLLHSDAVTRVEFRTADTDAFLAGASDALGCRIELESAVTVSESSSRCYLRVSDAGPKALADAVEAAHGVSELRVIETREAGCTVSIRVAGGSLVRTLAEHGATIRDAVAESGEVRVVADLPDGTDVGPIADGLREVYPGVRLVSKESVTRSPHSESTLREGVTERLTDRQWATLSAAYHSGYFDWPRGSTAEEVADAMDVSSPTFHNHLRKAQRALLETLFEDGREQ</sequence>
<name>A0A8T4GCI8_9EURY</name>
<protein>
    <submittedName>
        <fullName evidence="6">Putative DNA binding protein</fullName>
    </submittedName>
</protein>
<dbReference type="PANTHER" id="PTHR34236:SF1">
    <property type="entry name" value="DIMETHYL SULFOXIDE REDUCTASE TRANSCRIPTIONAL ACTIVATOR"/>
    <property type="match status" value="1"/>
</dbReference>
<proteinExistence type="predicted"/>
<keyword evidence="7" id="KW-1185">Reference proteome</keyword>
<dbReference type="Pfam" id="PF15915">
    <property type="entry name" value="BAT"/>
    <property type="match status" value="1"/>
</dbReference>
<dbReference type="GO" id="GO:0006310">
    <property type="term" value="P:DNA recombination"/>
    <property type="evidence" value="ECO:0007669"/>
    <property type="project" value="UniProtKB-KW"/>
</dbReference>
<dbReference type="SUPFAM" id="SSF55781">
    <property type="entry name" value="GAF domain-like"/>
    <property type="match status" value="1"/>
</dbReference>
<dbReference type="InterPro" id="IPR011010">
    <property type="entry name" value="DNA_brk_join_enz"/>
</dbReference>
<evidence type="ECO:0000256" key="2">
    <source>
        <dbReference type="ARBA" id="ARBA00023163"/>
    </source>
</evidence>
<accession>A0A8T4GCI8</accession>
<dbReference type="Pfam" id="PF04967">
    <property type="entry name" value="HTH_10"/>
    <property type="match status" value="1"/>
</dbReference>
<dbReference type="InterPro" id="IPR013762">
    <property type="entry name" value="Integrase-like_cat_sf"/>
</dbReference>
<dbReference type="Gene3D" id="1.10.443.10">
    <property type="entry name" value="Intergrase catalytic core"/>
    <property type="match status" value="1"/>
</dbReference>
<dbReference type="SUPFAM" id="SSF56349">
    <property type="entry name" value="DNA breaking-rejoining enzymes"/>
    <property type="match status" value="1"/>
</dbReference>
<dbReference type="GO" id="GO:0015074">
    <property type="term" value="P:DNA integration"/>
    <property type="evidence" value="ECO:0007669"/>
    <property type="project" value="InterPro"/>
</dbReference>